<evidence type="ECO:0000313" key="1">
    <source>
        <dbReference type="EMBL" id="KIM54390.1"/>
    </source>
</evidence>
<organism evidence="1 2">
    <name type="scientific">Scleroderma citrinum Foug A</name>
    <dbReference type="NCBI Taxonomy" id="1036808"/>
    <lineage>
        <taxon>Eukaryota</taxon>
        <taxon>Fungi</taxon>
        <taxon>Dikarya</taxon>
        <taxon>Basidiomycota</taxon>
        <taxon>Agaricomycotina</taxon>
        <taxon>Agaricomycetes</taxon>
        <taxon>Agaricomycetidae</taxon>
        <taxon>Boletales</taxon>
        <taxon>Sclerodermatineae</taxon>
        <taxon>Sclerodermataceae</taxon>
        <taxon>Scleroderma</taxon>
    </lineage>
</organism>
<accession>A0A0C3D0N2</accession>
<dbReference type="Proteomes" id="UP000053989">
    <property type="component" value="Unassembled WGS sequence"/>
</dbReference>
<proteinExistence type="predicted"/>
<protein>
    <submittedName>
        <fullName evidence="1">Uncharacterized protein</fullName>
    </submittedName>
</protein>
<reference evidence="2" key="2">
    <citation type="submission" date="2015-01" db="EMBL/GenBank/DDBJ databases">
        <title>Evolutionary Origins and Diversification of the Mycorrhizal Mutualists.</title>
        <authorList>
            <consortium name="DOE Joint Genome Institute"/>
            <consortium name="Mycorrhizal Genomics Consortium"/>
            <person name="Kohler A."/>
            <person name="Kuo A."/>
            <person name="Nagy L.G."/>
            <person name="Floudas D."/>
            <person name="Copeland A."/>
            <person name="Barry K.W."/>
            <person name="Cichocki N."/>
            <person name="Veneault-Fourrey C."/>
            <person name="LaButti K."/>
            <person name="Lindquist E.A."/>
            <person name="Lipzen A."/>
            <person name="Lundell T."/>
            <person name="Morin E."/>
            <person name="Murat C."/>
            <person name="Riley R."/>
            <person name="Ohm R."/>
            <person name="Sun H."/>
            <person name="Tunlid A."/>
            <person name="Henrissat B."/>
            <person name="Grigoriev I.V."/>
            <person name="Hibbett D.S."/>
            <person name="Martin F."/>
        </authorList>
    </citation>
    <scope>NUCLEOTIDE SEQUENCE [LARGE SCALE GENOMIC DNA]</scope>
    <source>
        <strain evidence="2">Foug A</strain>
    </source>
</reference>
<dbReference type="EMBL" id="KN822156">
    <property type="protein sequence ID" value="KIM54390.1"/>
    <property type="molecule type" value="Genomic_DNA"/>
</dbReference>
<name>A0A0C3D0N2_9AGAM</name>
<dbReference type="AlphaFoldDB" id="A0A0C3D0N2"/>
<reference evidence="1 2" key="1">
    <citation type="submission" date="2014-04" db="EMBL/GenBank/DDBJ databases">
        <authorList>
            <consortium name="DOE Joint Genome Institute"/>
            <person name="Kuo A."/>
            <person name="Kohler A."/>
            <person name="Nagy L.G."/>
            <person name="Floudas D."/>
            <person name="Copeland A."/>
            <person name="Barry K.W."/>
            <person name="Cichocki N."/>
            <person name="Veneault-Fourrey C."/>
            <person name="LaButti K."/>
            <person name="Lindquist E.A."/>
            <person name="Lipzen A."/>
            <person name="Lundell T."/>
            <person name="Morin E."/>
            <person name="Murat C."/>
            <person name="Sun H."/>
            <person name="Tunlid A."/>
            <person name="Henrissat B."/>
            <person name="Grigoriev I.V."/>
            <person name="Hibbett D.S."/>
            <person name="Martin F."/>
            <person name="Nordberg H.P."/>
            <person name="Cantor M.N."/>
            <person name="Hua S.X."/>
        </authorList>
    </citation>
    <scope>NUCLEOTIDE SEQUENCE [LARGE SCALE GENOMIC DNA]</scope>
    <source>
        <strain evidence="1 2">Foug A</strain>
    </source>
</reference>
<evidence type="ECO:0000313" key="2">
    <source>
        <dbReference type="Proteomes" id="UP000053989"/>
    </source>
</evidence>
<dbReference type="HOGENOM" id="CLU_2672539_0_0_1"/>
<gene>
    <name evidence="1" type="ORF">SCLCIDRAFT_1222093</name>
</gene>
<sequence length="75" mass="8851">MPCLRDQVDVVWDYVQSVGSSNPPVFCLHSFEGGNARCRKWSFDVKWRYPRRIASHTDDAISTLDWSRHYQYSLI</sequence>
<dbReference type="InParanoid" id="A0A0C3D0N2"/>
<keyword evidence="2" id="KW-1185">Reference proteome</keyword>